<keyword evidence="2" id="KW-1185">Reference proteome</keyword>
<evidence type="ECO:0000313" key="1">
    <source>
        <dbReference type="EMBL" id="GMH54817.1"/>
    </source>
</evidence>
<evidence type="ECO:0000313" key="2">
    <source>
        <dbReference type="Proteomes" id="UP001165082"/>
    </source>
</evidence>
<protein>
    <submittedName>
        <fullName evidence="1">Uncharacterized protein</fullName>
    </submittedName>
</protein>
<proteinExistence type="predicted"/>
<sequence length="134" mass="15071">MKCCLSILSTLLPHDSPPTIMTSVLLALMHYHLSVPTVSHSVQSLVSETVSRIISQLESDQSRSAHADKGFFAPGSPFTTPYDSAPRVRQVFEAHARNLLEHARENERELVWECRIERMVGRGVDGGVRRYLKE</sequence>
<organism evidence="1 2">
    <name type="scientific">Triparma retinervis</name>
    <dbReference type="NCBI Taxonomy" id="2557542"/>
    <lineage>
        <taxon>Eukaryota</taxon>
        <taxon>Sar</taxon>
        <taxon>Stramenopiles</taxon>
        <taxon>Ochrophyta</taxon>
        <taxon>Bolidophyceae</taxon>
        <taxon>Parmales</taxon>
        <taxon>Triparmaceae</taxon>
        <taxon>Triparma</taxon>
    </lineage>
</organism>
<feature type="non-terminal residue" evidence="1">
    <location>
        <position position="1"/>
    </location>
</feature>
<name>A0A9W6ZP35_9STRA</name>
<reference evidence="1" key="1">
    <citation type="submission" date="2022-07" db="EMBL/GenBank/DDBJ databases">
        <title>Genome analysis of Parmales, a sister group of diatoms, reveals the evolutionary specialization of diatoms from phago-mixotrophs to photoautotrophs.</title>
        <authorList>
            <person name="Ban H."/>
            <person name="Sato S."/>
            <person name="Yoshikawa S."/>
            <person name="Kazumasa Y."/>
            <person name="Nakamura Y."/>
            <person name="Ichinomiya M."/>
            <person name="Saitoh K."/>
            <person name="Sato N."/>
            <person name="Blanc-Mathieu R."/>
            <person name="Endo H."/>
            <person name="Kuwata A."/>
            <person name="Ogata H."/>
        </authorList>
    </citation>
    <scope>NUCLEOTIDE SEQUENCE</scope>
</reference>
<comment type="caution">
    <text evidence="1">The sequence shown here is derived from an EMBL/GenBank/DDBJ whole genome shotgun (WGS) entry which is preliminary data.</text>
</comment>
<dbReference type="AlphaFoldDB" id="A0A9W6ZP35"/>
<dbReference type="EMBL" id="BRXZ01002117">
    <property type="protein sequence ID" value="GMH54817.1"/>
    <property type="molecule type" value="Genomic_DNA"/>
</dbReference>
<gene>
    <name evidence="1" type="ORF">TrRE_jg11325</name>
</gene>
<dbReference type="Proteomes" id="UP001165082">
    <property type="component" value="Unassembled WGS sequence"/>
</dbReference>
<accession>A0A9W6ZP35</accession>